<accession>A0A9W6MMP4</accession>
<dbReference type="EMBL" id="BSFE01000002">
    <property type="protein sequence ID" value="GLK51387.1"/>
    <property type="molecule type" value="Genomic_DNA"/>
</dbReference>
<sequence length="82" mass="9249">MFDSGRSIEALQRVLQEKCRRNYPGEVKVATVYYKPARNRTGGKPDFFVEETDDWLVFPHEICGLTDDEIRTKGAAGAAVLD</sequence>
<evidence type="ECO:0000313" key="1">
    <source>
        <dbReference type="EMBL" id="GLK51387.1"/>
    </source>
</evidence>
<dbReference type="AlphaFoldDB" id="A0A9W6MMP4"/>
<protein>
    <recommendedName>
        <fullName evidence="3">Hypoxanthine phosphoribosyltransferase</fullName>
    </recommendedName>
</protein>
<dbReference type="Gene3D" id="3.40.50.2020">
    <property type="match status" value="1"/>
</dbReference>
<comment type="caution">
    <text evidence="1">The sequence shown here is derived from an EMBL/GenBank/DDBJ whole genome shotgun (WGS) entry which is preliminary data.</text>
</comment>
<evidence type="ECO:0000313" key="2">
    <source>
        <dbReference type="Proteomes" id="UP001143486"/>
    </source>
</evidence>
<evidence type="ECO:0008006" key="3">
    <source>
        <dbReference type="Google" id="ProtNLM"/>
    </source>
</evidence>
<dbReference type="InterPro" id="IPR029057">
    <property type="entry name" value="PRTase-like"/>
</dbReference>
<gene>
    <name evidence="1" type="ORF">GCM10017621_08950</name>
</gene>
<reference evidence="1" key="1">
    <citation type="journal article" date="2014" name="Int. J. Syst. Evol. Microbiol.">
        <title>Complete genome sequence of Corynebacterium casei LMG S-19264T (=DSM 44701T), isolated from a smear-ripened cheese.</title>
        <authorList>
            <consortium name="US DOE Joint Genome Institute (JGI-PGF)"/>
            <person name="Walter F."/>
            <person name="Albersmeier A."/>
            <person name="Kalinowski J."/>
            <person name="Ruckert C."/>
        </authorList>
    </citation>
    <scope>NUCLEOTIDE SEQUENCE</scope>
    <source>
        <strain evidence="1">VKM B-1513</strain>
    </source>
</reference>
<name>A0A9W6MMP4_9PROT</name>
<proteinExistence type="predicted"/>
<reference evidence="1" key="2">
    <citation type="submission" date="2023-01" db="EMBL/GenBank/DDBJ databases">
        <authorList>
            <person name="Sun Q."/>
            <person name="Evtushenko L."/>
        </authorList>
    </citation>
    <scope>NUCLEOTIDE SEQUENCE</scope>
    <source>
        <strain evidence="1">VKM B-1513</strain>
    </source>
</reference>
<keyword evidence="2" id="KW-1185">Reference proteome</keyword>
<organism evidence="1 2">
    <name type="scientific">Maricaulis virginensis</name>
    <dbReference type="NCBI Taxonomy" id="144022"/>
    <lineage>
        <taxon>Bacteria</taxon>
        <taxon>Pseudomonadati</taxon>
        <taxon>Pseudomonadota</taxon>
        <taxon>Alphaproteobacteria</taxon>
        <taxon>Maricaulales</taxon>
        <taxon>Maricaulaceae</taxon>
        <taxon>Maricaulis</taxon>
    </lineage>
</organism>
<dbReference type="Proteomes" id="UP001143486">
    <property type="component" value="Unassembled WGS sequence"/>
</dbReference>
<dbReference type="SUPFAM" id="SSF53271">
    <property type="entry name" value="PRTase-like"/>
    <property type="match status" value="1"/>
</dbReference>